<dbReference type="Gene3D" id="3.30.565.10">
    <property type="entry name" value="Histidine kinase-like ATPase, C-terminal domain"/>
    <property type="match status" value="1"/>
</dbReference>
<dbReference type="GO" id="GO:0042802">
    <property type="term" value="F:identical protein binding"/>
    <property type="evidence" value="ECO:0007669"/>
    <property type="project" value="TreeGrafter"/>
</dbReference>
<dbReference type="PANTHER" id="PTHR40448:SF1">
    <property type="entry name" value="TWO-COMPONENT SENSOR HISTIDINE KINASE"/>
    <property type="match status" value="1"/>
</dbReference>
<evidence type="ECO:0000256" key="1">
    <source>
        <dbReference type="SAM" id="Coils"/>
    </source>
</evidence>
<keyword evidence="5" id="KW-1185">Reference proteome</keyword>
<dbReference type="AlphaFoldDB" id="A0A9W6C614"/>
<keyword evidence="2" id="KW-0812">Transmembrane</keyword>
<dbReference type="Proteomes" id="UP001145145">
    <property type="component" value="Unassembled WGS sequence"/>
</dbReference>
<keyword evidence="2" id="KW-0472">Membrane</keyword>
<feature type="coiled-coil region" evidence="1">
    <location>
        <begin position="235"/>
        <end position="269"/>
    </location>
</feature>
<accession>A0A9W6C614</accession>
<organism evidence="4 5">
    <name type="scientific">Sellimonas catena</name>
    <dbReference type="NCBI Taxonomy" id="2994035"/>
    <lineage>
        <taxon>Bacteria</taxon>
        <taxon>Bacillati</taxon>
        <taxon>Bacillota</taxon>
        <taxon>Clostridia</taxon>
        <taxon>Lachnospirales</taxon>
        <taxon>Lachnospiraceae</taxon>
        <taxon>Sellimonas</taxon>
    </lineage>
</organism>
<proteinExistence type="predicted"/>
<name>A0A9W6C614_9FIRM</name>
<evidence type="ECO:0000313" key="4">
    <source>
        <dbReference type="EMBL" id="GLG03260.1"/>
    </source>
</evidence>
<evidence type="ECO:0000313" key="5">
    <source>
        <dbReference type="Proteomes" id="UP001145145"/>
    </source>
</evidence>
<dbReference type="EMBL" id="BSBO01000003">
    <property type="protein sequence ID" value="GLG03260.1"/>
    <property type="molecule type" value="Genomic_DNA"/>
</dbReference>
<protein>
    <recommendedName>
        <fullName evidence="3">Sensor histidine kinase NatK-like C-terminal domain-containing protein</fullName>
    </recommendedName>
</protein>
<dbReference type="SUPFAM" id="SSF55874">
    <property type="entry name" value="ATPase domain of HSP90 chaperone/DNA topoisomerase II/histidine kinase"/>
    <property type="match status" value="1"/>
</dbReference>
<keyword evidence="2" id="KW-1133">Transmembrane helix</keyword>
<comment type="caution">
    <text evidence="4">The sequence shown here is derived from an EMBL/GenBank/DDBJ whole genome shotgun (WGS) entry which is preliminary data.</text>
</comment>
<sequence>MNTGFTETERIIIVLAELLYCLAYTYAAWYFMKRNHRAEEIPHIIRIPTVLILFLSSVLTLRQENALLYAGCGMLILFVLSSLFYLRTKAGIVETILFAMAVFGSYLVFTMLLDFFGYGFGSSMTRMVGNWYFLLRAAVYLLLAAEYILVSRYFVKVFREKDQVFLSNGQTAVFLLLPFLLLALIFALYLNGETLLMIYGYGSLAVAVLGIVLLHLLVIYLFGYMIGQQKKNLQYQLYEQQKEMMMHQYRELEEKYQASRKVIHDVKNHIQMIGELYHLGDLEAADRYCSDIGGMLRSLERVTYTEHRMLNLILNEKLNLQEMKGARLRIEIGQADLSFMKDIDVTTIFSNLLDNAREAVAECGEERYLSLKMDEAKDFLVICLRNSCPAKRKKRKGHEGLGLVNVRYVVESYGGTMQVSRLKDGYQTSITIPIERREEK</sequence>
<dbReference type="InterPro" id="IPR032834">
    <property type="entry name" value="NatK-like_C"/>
</dbReference>
<feature type="transmembrane region" description="Helical" evidence="2">
    <location>
        <begin position="171"/>
        <end position="190"/>
    </location>
</feature>
<feature type="transmembrane region" description="Helical" evidence="2">
    <location>
        <begin position="12"/>
        <end position="32"/>
    </location>
</feature>
<dbReference type="Pfam" id="PF14501">
    <property type="entry name" value="HATPase_c_5"/>
    <property type="match status" value="1"/>
</dbReference>
<feature type="transmembrane region" description="Helical" evidence="2">
    <location>
        <begin position="67"/>
        <end position="86"/>
    </location>
</feature>
<feature type="transmembrane region" description="Helical" evidence="2">
    <location>
        <begin position="98"/>
        <end position="119"/>
    </location>
</feature>
<dbReference type="InterPro" id="IPR036890">
    <property type="entry name" value="HATPase_C_sf"/>
</dbReference>
<dbReference type="RefSeq" id="WP_191427276.1">
    <property type="nucleotide sequence ID" value="NZ_BSBO01000003.1"/>
</dbReference>
<gene>
    <name evidence="4" type="ORF">Selli1_04340</name>
</gene>
<dbReference type="CDD" id="cd16935">
    <property type="entry name" value="HATPase_AgrC-ComD-like"/>
    <property type="match status" value="1"/>
</dbReference>
<feature type="transmembrane region" description="Helical" evidence="2">
    <location>
        <begin position="44"/>
        <end position="61"/>
    </location>
</feature>
<feature type="transmembrane region" description="Helical" evidence="2">
    <location>
        <begin position="196"/>
        <end position="222"/>
    </location>
</feature>
<dbReference type="PANTHER" id="PTHR40448">
    <property type="entry name" value="TWO-COMPONENT SENSOR HISTIDINE KINASE"/>
    <property type="match status" value="1"/>
</dbReference>
<reference evidence="4 5" key="1">
    <citation type="journal article" date="2023" name="Int. J. Syst. Evol. Microbiol.">
        <title>Sellimonas catena sp. nov., isolated from human faeces.</title>
        <authorList>
            <person name="Hisatomi A."/>
            <person name="Ohkuma M."/>
            <person name="Sakamoto M."/>
        </authorList>
    </citation>
    <scope>NUCLEOTIDE SEQUENCE [LARGE SCALE GENOMIC DNA]</scope>
    <source>
        <strain evidence="4 5">12EGH17</strain>
    </source>
</reference>
<evidence type="ECO:0000256" key="2">
    <source>
        <dbReference type="SAM" id="Phobius"/>
    </source>
</evidence>
<evidence type="ECO:0000259" key="3">
    <source>
        <dbReference type="Pfam" id="PF14501"/>
    </source>
</evidence>
<feature type="transmembrane region" description="Helical" evidence="2">
    <location>
        <begin position="131"/>
        <end position="150"/>
    </location>
</feature>
<feature type="domain" description="Sensor histidine kinase NatK-like C-terminal" evidence="3">
    <location>
        <begin position="340"/>
        <end position="433"/>
    </location>
</feature>
<keyword evidence="1" id="KW-0175">Coiled coil</keyword>